<dbReference type="PRINTS" id="PR00368">
    <property type="entry name" value="FADPNR"/>
</dbReference>
<keyword evidence="4" id="KW-0963">Cytoplasm</keyword>
<evidence type="ECO:0000256" key="2">
    <source>
        <dbReference type="ARBA" id="ARBA00004496"/>
    </source>
</evidence>
<evidence type="ECO:0000313" key="11">
    <source>
        <dbReference type="EMBL" id="QWT50494.1"/>
    </source>
</evidence>
<gene>
    <name evidence="11" type="ORF">Azoinq_07040</name>
</gene>
<dbReference type="PANTHER" id="PTHR43429:SF3">
    <property type="entry name" value="NITRITE REDUCTASE [NAD(P)H]"/>
    <property type="match status" value="1"/>
</dbReference>
<dbReference type="InterPro" id="IPR050260">
    <property type="entry name" value="FAD-bd_OxRdtase"/>
</dbReference>
<dbReference type="InterPro" id="IPR036188">
    <property type="entry name" value="FAD/NAD-bd_sf"/>
</dbReference>
<name>A0A975XW44_9RHOO</name>
<dbReference type="Gene3D" id="3.50.50.60">
    <property type="entry name" value="FAD/NAD(P)-binding domain"/>
    <property type="match status" value="2"/>
</dbReference>
<sequence>MPTENTLKKLRRVAVEPIVIIGSGLAGYGLARELRKLDKEVPLVMICSDSGDFYSKPMLSNALANGKDGATLVNTPAQKIATQLNLRLIPGVRVQAIDRAAQRVSWAGGEQTYSRLVLATGADPIRLPLQGDGAATVLSVNDLGDYARFREKLVGARRVTILGGGLIGCEFANDLVKGGYAPTIYDPSPLPLGRLLPPGVAGFFRDRLAAAGVSWQLEDSVARVEGGPGAYGLTTAQGKTGEADVVLSAVGLRPRLGLAQEAGLTVNRGIVVDRQLATSDANIFALGDGAEVAGLVLPFVLPIMQASRALAATLAGTPTAVVYPAMPVAVKTPACPVVVCPPAPGVQGGWEERVEETGARALFKDGAGNLLGFALAGDGVQEKQALATQVPPVLV</sequence>
<dbReference type="KEGG" id="aiq:Azoinq_07040"/>
<keyword evidence="7" id="KW-0560">Oxidoreductase</keyword>
<organism evidence="11 12">
    <name type="scientific">Azospira inquinata</name>
    <dbReference type="NCBI Taxonomy" id="2785627"/>
    <lineage>
        <taxon>Bacteria</taxon>
        <taxon>Pseudomonadati</taxon>
        <taxon>Pseudomonadota</taxon>
        <taxon>Betaproteobacteria</taxon>
        <taxon>Rhodocyclales</taxon>
        <taxon>Rhodocyclaceae</taxon>
        <taxon>Azospira</taxon>
    </lineage>
</organism>
<keyword evidence="12" id="KW-1185">Reference proteome</keyword>
<feature type="domain" description="FAD/NAD(P)-binding" evidence="9">
    <location>
        <begin position="18"/>
        <end position="296"/>
    </location>
</feature>
<dbReference type="InterPro" id="IPR023753">
    <property type="entry name" value="FAD/NAD-binding_dom"/>
</dbReference>
<evidence type="ECO:0000256" key="8">
    <source>
        <dbReference type="ARBA" id="ARBA00023027"/>
    </source>
</evidence>
<keyword evidence="8" id="KW-0520">NAD</keyword>
<dbReference type="Gene3D" id="3.30.390.120">
    <property type="match status" value="1"/>
</dbReference>
<comment type="subcellular location">
    <subcellularLocation>
        <location evidence="2">Cytoplasm</location>
    </subcellularLocation>
</comment>
<keyword evidence="5" id="KW-0285">Flavoprotein</keyword>
<dbReference type="Proteomes" id="UP000683428">
    <property type="component" value="Chromosome"/>
</dbReference>
<feature type="domain" description="Rubredoxin binding" evidence="10">
    <location>
        <begin position="320"/>
        <end position="389"/>
    </location>
</feature>
<reference evidence="11" key="1">
    <citation type="submission" date="2020-11" db="EMBL/GenBank/DDBJ databases">
        <title>Azospira inquinata sp. nov.</title>
        <authorList>
            <person name="Moe W.M."/>
            <person name="Mikes M.C."/>
        </authorList>
    </citation>
    <scope>NUCLEOTIDE SEQUENCE</scope>
    <source>
        <strain evidence="11">Azo-3</strain>
    </source>
</reference>
<dbReference type="AlphaFoldDB" id="A0A975XW44"/>
<dbReference type="PANTHER" id="PTHR43429">
    <property type="entry name" value="PYRIDINE NUCLEOTIDE-DISULFIDE OXIDOREDUCTASE DOMAIN-CONTAINING"/>
    <property type="match status" value="1"/>
</dbReference>
<comment type="cofactor">
    <cofactor evidence="1">
        <name>FAD</name>
        <dbReference type="ChEBI" id="CHEBI:57692"/>
    </cofactor>
</comment>
<evidence type="ECO:0000259" key="10">
    <source>
        <dbReference type="Pfam" id="PF18113"/>
    </source>
</evidence>
<evidence type="ECO:0000256" key="7">
    <source>
        <dbReference type="ARBA" id="ARBA00023002"/>
    </source>
</evidence>
<dbReference type="GO" id="GO:0016491">
    <property type="term" value="F:oxidoreductase activity"/>
    <property type="evidence" value="ECO:0007669"/>
    <property type="project" value="UniProtKB-KW"/>
</dbReference>
<comment type="similarity">
    <text evidence="3">Belongs to the FAD-dependent oxidoreductase family.</text>
</comment>
<evidence type="ECO:0000313" key="12">
    <source>
        <dbReference type="Proteomes" id="UP000683428"/>
    </source>
</evidence>
<evidence type="ECO:0000259" key="9">
    <source>
        <dbReference type="Pfam" id="PF07992"/>
    </source>
</evidence>
<evidence type="ECO:0000256" key="5">
    <source>
        <dbReference type="ARBA" id="ARBA00022630"/>
    </source>
</evidence>
<dbReference type="Pfam" id="PF07992">
    <property type="entry name" value="Pyr_redox_2"/>
    <property type="match status" value="1"/>
</dbReference>
<evidence type="ECO:0000256" key="3">
    <source>
        <dbReference type="ARBA" id="ARBA00006442"/>
    </source>
</evidence>
<dbReference type="PRINTS" id="PR00411">
    <property type="entry name" value="PNDRDTASEI"/>
</dbReference>
<evidence type="ECO:0000256" key="4">
    <source>
        <dbReference type="ARBA" id="ARBA00022490"/>
    </source>
</evidence>
<dbReference type="EMBL" id="CP064782">
    <property type="protein sequence ID" value="QWT50494.1"/>
    <property type="molecule type" value="Genomic_DNA"/>
</dbReference>
<dbReference type="SUPFAM" id="SSF51905">
    <property type="entry name" value="FAD/NAD(P)-binding domain"/>
    <property type="match status" value="2"/>
</dbReference>
<protein>
    <submittedName>
        <fullName evidence="11">FAD-dependent oxidoreductase</fullName>
    </submittedName>
</protein>
<accession>A0A975XW44</accession>
<dbReference type="InterPro" id="IPR041364">
    <property type="entry name" value="Rbx-bd"/>
</dbReference>
<dbReference type="Pfam" id="PF18113">
    <property type="entry name" value="Rbx_binding"/>
    <property type="match status" value="1"/>
</dbReference>
<keyword evidence="6" id="KW-0274">FAD</keyword>
<proteinExistence type="inferred from homology"/>
<evidence type="ECO:0000256" key="1">
    <source>
        <dbReference type="ARBA" id="ARBA00001974"/>
    </source>
</evidence>
<evidence type="ECO:0000256" key="6">
    <source>
        <dbReference type="ARBA" id="ARBA00022827"/>
    </source>
</evidence>
<dbReference type="GO" id="GO:0005737">
    <property type="term" value="C:cytoplasm"/>
    <property type="evidence" value="ECO:0007669"/>
    <property type="project" value="UniProtKB-SubCell"/>
</dbReference>